<evidence type="ECO:0000313" key="2">
    <source>
        <dbReference type="Proteomes" id="UP000298663"/>
    </source>
</evidence>
<sequence length="81" mass="9085">MATISRRLTDDFGGLRLWRTDGPQLDVPSGVYSIHTFLQALFDYANSATGKVCVILALRCTRNSDSLRLDLAKKLHSFWIA</sequence>
<protein>
    <submittedName>
        <fullName evidence="1">Uncharacterized protein</fullName>
    </submittedName>
</protein>
<dbReference type="EMBL" id="AZBU02000011">
    <property type="protein sequence ID" value="TKR60758.1"/>
    <property type="molecule type" value="Genomic_DNA"/>
</dbReference>
<reference evidence="1 2" key="2">
    <citation type="journal article" date="2019" name="G3 (Bethesda)">
        <title>Hybrid Assembly of the Genome of the Entomopathogenic Nematode Steinernema carpocapsae Identifies the X-Chromosome.</title>
        <authorList>
            <person name="Serra L."/>
            <person name="Macchietto M."/>
            <person name="Macias-Munoz A."/>
            <person name="McGill C.J."/>
            <person name="Rodriguez I.M."/>
            <person name="Rodriguez B."/>
            <person name="Murad R."/>
            <person name="Mortazavi A."/>
        </authorList>
    </citation>
    <scope>NUCLEOTIDE SEQUENCE [LARGE SCALE GENOMIC DNA]</scope>
    <source>
        <strain evidence="1 2">ALL</strain>
    </source>
</reference>
<dbReference type="Proteomes" id="UP000298663">
    <property type="component" value="Unassembled WGS sequence"/>
</dbReference>
<reference evidence="1 2" key="1">
    <citation type="journal article" date="2015" name="Genome Biol.">
        <title>Comparative genomics of Steinernema reveals deeply conserved gene regulatory networks.</title>
        <authorList>
            <person name="Dillman A.R."/>
            <person name="Macchietto M."/>
            <person name="Porter C.F."/>
            <person name="Rogers A."/>
            <person name="Williams B."/>
            <person name="Antoshechkin I."/>
            <person name="Lee M.M."/>
            <person name="Goodwin Z."/>
            <person name="Lu X."/>
            <person name="Lewis E.E."/>
            <person name="Goodrich-Blair H."/>
            <person name="Stock S.P."/>
            <person name="Adams B.J."/>
            <person name="Sternberg P.W."/>
            <person name="Mortazavi A."/>
        </authorList>
    </citation>
    <scope>NUCLEOTIDE SEQUENCE [LARGE SCALE GENOMIC DNA]</scope>
    <source>
        <strain evidence="1 2">ALL</strain>
    </source>
</reference>
<gene>
    <name evidence="1" type="ORF">L596_027954</name>
</gene>
<evidence type="ECO:0000313" key="1">
    <source>
        <dbReference type="EMBL" id="TKR60758.1"/>
    </source>
</evidence>
<dbReference type="AlphaFoldDB" id="A0A4U5LX07"/>
<keyword evidence="2" id="KW-1185">Reference proteome</keyword>
<organism evidence="1 2">
    <name type="scientific">Steinernema carpocapsae</name>
    <name type="common">Entomopathogenic nematode</name>
    <dbReference type="NCBI Taxonomy" id="34508"/>
    <lineage>
        <taxon>Eukaryota</taxon>
        <taxon>Metazoa</taxon>
        <taxon>Ecdysozoa</taxon>
        <taxon>Nematoda</taxon>
        <taxon>Chromadorea</taxon>
        <taxon>Rhabditida</taxon>
        <taxon>Tylenchina</taxon>
        <taxon>Panagrolaimomorpha</taxon>
        <taxon>Strongyloidoidea</taxon>
        <taxon>Steinernematidae</taxon>
        <taxon>Steinernema</taxon>
    </lineage>
</organism>
<name>A0A4U5LX07_STECR</name>
<proteinExistence type="predicted"/>
<comment type="caution">
    <text evidence="1">The sequence shown here is derived from an EMBL/GenBank/DDBJ whole genome shotgun (WGS) entry which is preliminary data.</text>
</comment>
<accession>A0A4U5LX07</accession>